<reference evidence="1 2" key="1">
    <citation type="submission" date="2016-10" db="EMBL/GenBank/DDBJ databases">
        <title>The whole genome sequencing and assembly of Aeribacillus pallidus KCTC3564 strain.</title>
        <authorList>
            <person name="Lee Y.-J."/>
            <person name="Park M.-K."/>
            <person name="Yi H."/>
            <person name="Bahn Y.-S."/>
            <person name="Kim J.F."/>
            <person name="Lee D.-W."/>
        </authorList>
    </citation>
    <scope>NUCLEOTIDE SEQUENCE [LARGE SCALE GENOMIC DNA]</scope>
    <source>
        <strain evidence="1 2">KCTC3564</strain>
    </source>
</reference>
<proteinExistence type="predicted"/>
<evidence type="ECO:0000313" key="1">
    <source>
        <dbReference type="EMBL" id="ASS91248.1"/>
    </source>
</evidence>
<gene>
    <name evidence="1" type="ORF">AP3564_14395</name>
</gene>
<organism evidence="1 2">
    <name type="scientific">Aeribacillus pallidus</name>
    <dbReference type="NCBI Taxonomy" id="33936"/>
    <lineage>
        <taxon>Bacteria</taxon>
        <taxon>Bacillati</taxon>
        <taxon>Bacillota</taxon>
        <taxon>Bacilli</taxon>
        <taxon>Bacillales</taxon>
        <taxon>Bacillaceae</taxon>
        <taxon>Aeribacillus</taxon>
    </lineage>
</organism>
<dbReference type="EMBL" id="CP017703">
    <property type="protein sequence ID" value="ASS91248.1"/>
    <property type="molecule type" value="Genomic_DNA"/>
</dbReference>
<dbReference type="AlphaFoldDB" id="A0A223E7N0"/>
<dbReference type="Proteomes" id="UP000214606">
    <property type="component" value="Chromosome"/>
</dbReference>
<evidence type="ECO:0000313" key="2">
    <source>
        <dbReference type="Proteomes" id="UP000214606"/>
    </source>
</evidence>
<sequence length="59" mass="6907">MFSISLDLPEFEVVKQVFLEDCNLLHVEKNTTEERCSYFGFFLVMSMTGGQERFVTCPY</sequence>
<protein>
    <submittedName>
        <fullName evidence="1">Uncharacterized protein</fullName>
    </submittedName>
</protein>
<name>A0A223E7N0_9BACI</name>
<dbReference type="KEGG" id="apak:AP3564_14395"/>
<accession>A0A223E7N0</accession>
<dbReference type="RefSeq" id="WP_094245844.1">
    <property type="nucleotide sequence ID" value="NZ_CP017703.1"/>
</dbReference>